<dbReference type="PANTHER" id="PTHR43198:SF2">
    <property type="entry name" value="SI:CH1073-67J19.1-RELATED"/>
    <property type="match status" value="1"/>
</dbReference>
<dbReference type="SUPFAM" id="SSF48613">
    <property type="entry name" value="Heme oxygenase-like"/>
    <property type="match status" value="1"/>
</dbReference>
<dbReference type="CDD" id="cd19367">
    <property type="entry name" value="TenA_C_ScTHI20-like"/>
    <property type="match status" value="1"/>
</dbReference>
<comment type="catalytic activity">
    <reaction evidence="1">
        <text>4-amino-5-aminomethyl-2-methylpyrimidine + H2O = 4-amino-5-hydroxymethyl-2-methylpyrimidine + NH4(+)</text>
        <dbReference type="Rhea" id="RHEA:31799"/>
        <dbReference type="ChEBI" id="CHEBI:15377"/>
        <dbReference type="ChEBI" id="CHEBI:16892"/>
        <dbReference type="ChEBI" id="CHEBI:28938"/>
        <dbReference type="ChEBI" id="CHEBI:63416"/>
        <dbReference type="EC" id="3.5.99.2"/>
    </reaction>
</comment>
<comment type="pathway">
    <text evidence="1">Cofactor biosynthesis; thiamine diphosphate biosynthesis.</text>
</comment>
<comment type="function">
    <text evidence="1">Catalyzes an amino-pyrimidine hydrolysis reaction at the C5' of the pyrimidine moiety of thiamine compounds, a reaction that is part of a thiamine salvage pathway.</text>
</comment>
<comment type="catalytic activity">
    <reaction evidence="1">
        <text>thiamine + H2O = 5-(2-hydroxyethyl)-4-methylthiazole + 4-amino-5-hydroxymethyl-2-methylpyrimidine + H(+)</text>
        <dbReference type="Rhea" id="RHEA:17509"/>
        <dbReference type="ChEBI" id="CHEBI:15377"/>
        <dbReference type="ChEBI" id="CHEBI:15378"/>
        <dbReference type="ChEBI" id="CHEBI:16892"/>
        <dbReference type="ChEBI" id="CHEBI:17957"/>
        <dbReference type="ChEBI" id="CHEBI:18385"/>
        <dbReference type="EC" id="3.5.99.2"/>
    </reaction>
</comment>
<comment type="caution">
    <text evidence="3">The sequence shown here is derived from an EMBL/GenBank/DDBJ whole genome shotgun (WGS) entry which is preliminary data.</text>
</comment>
<dbReference type="Pfam" id="PF03070">
    <property type="entry name" value="TENA_THI-4"/>
    <property type="match status" value="1"/>
</dbReference>
<dbReference type="GO" id="GO:0009228">
    <property type="term" value="P:thiamine biosynthetic process"/>
    <property type="evidence" value="ECO:0007669"/>
    <property type="project" value="UniProtKB-KW"/>
</dbReference>
<dbReference type="InterPro" id="IPR027574">
    <property type="entry name" value="Thiaminase_II"/>
</dbReference>
<dbReference type="InterPro" id="IPR050967">
    <property type="entry name" value="Thiamine_Salvage_TenA"/>
</dbReference>
<proteinExistence type="inferred from homology"/>
<dbReference type="Gene3D" id="1.20.910.10">
    <property type="entry name" value="Heme oxygenase-like"/>
    <property type="match status" value="1"/>
</dbReference>
<dbReference type="InterPro" id="IPR016084">
    <property type="entry name" value="Haem_Oase-like_multi-hlx"/>
</dbReference>
<evidence type="ECO:0000313" key="4">
    <source>
        <dbReference type="Proteomes" id="UP000644699"/>
    </source>
</evidence>
<protein>
    <recommendedName>
        <fullName evidence="1">Aminopyrimidine aminohydrolase</fullName>
        <ecNumber evidence="1">3.5.99.2</ecNumber>
    </recommendedName>
</protein>
<dbReference type="AlphaFoldDB" id="A0A916ZUY1"/>
<dbReference type="Proteomes" id="UP000644699">
    <property type="component" value="Unassembled WGS sequence"/>
</dbReference>
<dbReference type="PANTHER" id="PTHR43198">
    <property type="entry name" value="BIFUNCTIONAL TH2 PROTEIN"/>
    <property type="match status" value="1"/>
</dbReference>
<keyword evidence="1" id="KW-0378">Hydrolase</keyword>
<evidence type="ECO:0000259" key="2">
    <source>
        <dbReference type="Pfam" id="PF03070"/>
    </source>
</evidence>
<name>A0A916ZUY1_9HYPH</name>
<gene>
    <name evidence="3" type="ORF">GCM10011390_38120</name>
</gene>
<dbReference type="InterPro" id="IPR004305">
    <property type="entry name" value="Thiaminase-2/PQQC"/>
</dbReference>
<evidence type="ECO:0000313" key="3">
    <source>
        <dbReference type="EMBL" id="GGE15388.1"/>
    </source>
</evidence>
<reference evidence="3" key="2">
    <citation type="submission" date="2020-09" db="EMBL/GenBank/DDBJ databases">
        <authorList>
            <person name="Sun Q."/>
            <person name="Zhou Y."/>
        </authorList>
    </citation>
    <scope>NUCLEOTIDE SEQUENCE</scope>
    <source>
        <strain evidence="3">CGMCC 1.15367</strain>
    </source>
</reference>
<dbReference type="RefSeq" id="WP_188911336.1">
    <property type="nucleotide sequence ID" value="NZ_BMIQ01000006.1"/>
</dbReference>
<keyword evidence="1" id="KW-0784">Thiamine biosynthesis</keyword>
<dbReference type="EC" id="3.5.99.2" evidence="1"/>
<accession>A0A916ZUY1</accession>
<keyword evidence="4" id="KW-1185">Reference proteome</keyword>
<comment type="similarity">
    <text evidence="1">Belongs to the TenA family.</text>
</comment>
<dbReference type="EMBL" id="BMIQ01000006">
    <property type="protein sequence ID" value="GGE15388.1"/>
    <property type="molecule type" value="Genomic_DNA"/>
</dbReference>
<dbReference type="GO" id="GO:0050334">
    <property type="term" value="F:thiaminase activity"/>
    <property type="evidence" value="ECO:0007669"/>
    <property type="project" value="UniProtKB-EC"/>
</dbReference>
<dbReference type="NCBIfam" id="TIGR04306">
    <property type="entry name" value="salvage_TenA"/>
    <property type="match status" value="1"/>
</dbReference>
<sequence>MSADLFARLKEAAHPHWQAYVEHDFVRRLAAGRLPNAAFRFYLAQDYLFLIQFARAQALAVYKGRTLAEMRASKSALAAILDVELGLHVRLAAEWGLTPADLESAPEHAATVAYTRFVLDAGMAGDLLDLRVALAPCVLGYAEIAARIALEVRARPGHPQGAWVEDYAGEAYQAVAEAARAELGRLAEGALSPPRLRQLERLFAKACDLEAGFWQMALDAAAKDEP</sequence>
<evidence type="ECO:0000256" key="1">
    <source>
        <dbReference type="RuleBase" id="RU363093"/>
    </source>
</evidence>
<organism evidence="3 4">
    <name type="scientific">Aureimonas endophytica</name>
    <dbReference type="NCBI Taxonomy" id="2027858"/>
    <lineage>
        <taxon>Bacteria</taxon>
        <taxon>Pseudomonadati</taxon>
        <taxon>Pseudomonadota</taxon>
        <taxon>Alphaproteobacteria</taxon>
        <taxon>Hyphomicrobiales</taxon>
        <taxon>Aurantimonadaceae</taxon>
        <taxon>Aureimonas</taxon>
    </lineage>
</organism>
<reference evidence="3" key="1">
    <citation type="journal article" date="2014" name="Int. J. Syst. Evol. Microbiol.">
        <title>Complete genome sequence of Corynebacterium casei LMG S-19264T (=DSM 44701T), isolated from a smear-ripened cheese.</title>
        <authorList>
            <consortium name="US DOE Joint Genome Institute (JGI-PGF)"/>
            <person name="Walter F."/>
            <person name="Albersmeier A."/>
            <person name="Kalinowski J."/>
            <person name="Ruckert C."/>
        </authorList>
    </citation>
    <scope>NUCLEOTIDE SEQUENCE</scope>
    <source>
        <strain evidence="3">CGMCC 1.15367</strain>
    </source>
</reference>
<feature type="domain" description="Thiaminase-2/PQQC" evidence="2">
    <location>
        <begin position="13"/>
        <end position="219"/>
    </location>
</feature>
<dbReference type="GO" id="GO:0005829">
    <property type="term" value="C:cytosol"/>
    <property type="evidence" value="ECO:0007669"/>
    <property type="project" value="TreeGrafter"/>
</dbReference>